<reference evidence="3 4" key="1">
    <citation type="submission" date="2023-06" db="EMBL/GenBank/DDBJ databases">
        <title>Altererythrobacter rubellus NBRC 112769 genome.</title>
        <authorList>
            <person name="Zhang K."/>
        </authorList>
    </citation>
    <scope>NUCLEOTIDE SEQUENCE [LARGE SCALE GENOMIC DNA]</scope>
    <source>
        <strain evidence="3 4">NBRC 112769</strain>
    </source>
</reference>
<name>A0A9Y2B7H0_9SPHN</name>
<feature type="compositionally biased region" description="Pro residues" evidence="1">
    <location>
        <begin position="92"/>
        <end position="103"/>
    </location>
</feature>
<evidence type="ECO:0008006" key="5">
    <source>
        <dbReference type="Google" id="ProtNLM"/>
    </source>
</evidence>
<dbReference type="Proteomes" id="UP001231445">
    <property type="component" value="Chromosome"/>
</dbReference>
<keyword evidence="4" id="KW-1185">Reference proteome</keyword>
<keyword evidence="2" id="KW-0732">Signal</keyword>
<feature type="compositionally biased region" description="Low complexity" evidence="1">
    <location>
        <begin position="64"/>
        <end position="87"/>
    </location>
</feature>
<evidence type="ECO:0000256" key="1">
    <source>
        <dbReference type="SAM" id="MobiDB-lite"/>
    </source>
</evidence>
<accession>A0A9Y2B7H0</accession>
<evidence type="ECO:0000313" key="3">
    <source>
        <dbReference type="EMBL" id="WIW95416.1"/>
    </source>
</evidence>
<evidence type="ECO:0000256" key="2">
    <source>
        <dbReference type="SAM" id="SignalP"/>
    </source>
</evidence>
<sequence>MRGLTIALLPALVFTSACSGDVPDRADDAREAEGEVLGGSISDDMLPLDQLQSQSPPIREERTVTVTENEDGSSSVETSVTVTSGDGADNQPAPPQPPQPPEG</sequence>
<feature type="signal peptide" evidence="2">
    <location>
        <begin position="1"/>
        <end position="19"/>
    </location>
</feature>
<feature type="region of interest" description="Disordered" evidence="1">
    <location>
        <begin position="38"/>
        <end position="103"/>
    </location>
</feature>
<protein>
    <recommendedName>
        <fullName evidence="5">Secreted protein</fullName>
    </recommendedName>
</protein>
<dbReference type="RefSeq" id="WP_285975731.1">
    <property type="nucleotide sequence ID" value="NZ_CP127221.1"/>
</dbReference>
<feature type="chain" id="PRO_5040816496" description="Secreted protein" evidence="2">
    <location>
        <begin position="20"/>
        <end position="103"/>
    </location>
</feature>
<dbReference type="PROSITE" id="PS51257">
    <property type="entry name" value="PROKAR_LIPOPROTEIN"/>
    <property type="match status" value="1"/>
</dbReference>
<dbReference type="KEGG" id="arue:QQX03_10780"/>
<evidence type="ECO:0000313" key="4">
    <source>
        <dbReference type="Proteomes" id="UP001231445"/>
    </source>
</evidence>
<organism evidence="3 4">
    <name type="scientific">Altererythrobacter rubellus</name>
    <dbReference type="NCBI Taxonomy" id="2173831"/>
    <lineage>
        <taxon>Bacteria</taxon>
        <taxon>Pseudomonadati</taxon>
        <taxon>Pseudomonadota</taxon>
        <taxon>Alphaproteobacteria</taxon>
        <taxon>Sphingomonadales</taxon>
        <taxon>Erythrobacteraceae</taxon>
        <taxon>Altererythrobacter</taxon>
    </lineage>
</organism>
<proteinExistence type="predicted"/>
<gene>
    <name evidence="3" type="ORF">QQX03_10780</name>
</gene>
<dbReference type="EMBL" id="CP127221">
    <property type="protein sequence ID" value="WIW95416.1"/>
    <property type="molecule type" value="Genomic_DNA"/>
</dbReference>
<dbReference type="AlphaFoldDB" id="A0A9Y2B7H0"/>